<organism evidence="2 3">
    <name type="scientific">Streptomyces lateritius</name>
    <dbReference type="NCBI Taxonomy" id="67313"/>
    <lineage>
        <taxon>Bacteria</taxon>
        <taxon>Bacillati</taxon>
        <taxon>Actinomycetota</taxon>
        <taxon>Actinomycetes</taxon>
        <taxon>Kitasatosporales</taxon>
        <taxon>Streptomycetaceae</taxon>
        <taxon>Streptomyces</taxon>
    </lineage>
</organism>
<protein>
    <submittedName>
        <fullName evidence="2">Quinol monooxygenase</fullName>
        <ecNumber evidence="2">1.-.-.-</ecNumber>
    </submittedName>
</protein>
<dbReference type="EMBL" id="JBIBSM010000018">
    <property type="protein sequence ID" value="MFF8279965.1"/>
    <property type="molecule type" value="Genomic_DNA"/>
</dbReference>
<comment type="caution">
    <text evidence="2">The sequence shown here is derived from an EMBL/GenBank/DDBJ whole genome shotgun (WGS) entry which is preliminary data.</text>
</comment>
<dbReference type="Proteomes" id="UP001603013">
    <property type="component" value="Unassembled WGS sequence"/>
</dbReference>
<dbReference type="Pfam" id="PF03992">
    <property type="entry name" value="ABM"/>
    <property type="match status" value="1"/>
</dbReference>
<keyword evidence="2" id="KW-0503">Monooxygenase</keyword>
<dbReference type="RefSeq" id="WP_391936874.1">
    <property type="nucleotide sequence ID" value="NZ_JBIBSM010000018.1"/>
</dbReference>
<dbReference type="SUPFAM" id="SSF54909">
    <property type="entry name" value="Dimeric alpha+beta barrel"/>
    <property type="match status" value="1"/>
</dbReference>
<proteinExistence type="predicted"/>
<gene>
    <name evidence="2" type="ORF">ACF05T_28330</name>
</gene>
<evidence type="ECO:0000313" key="3">
    <source>
        <dbReference type="Proteomes" id="UP001603013"/>
    </source>
</evidence>
<keyword evidence="3" id="KW-1185">Reference proteome</keyword>
<keyword evidence="2" id="KW-0560">Oxidoreductase</keyword>
<dbReference type="PROSITE" id="PS51725">
    <property type="entry name" value="ABM"/>
    <property type="match status" value="1"/>
</dbReference>
<evidence type="ECO:0000313" key="2">
    <source>
        <dbReference type="EMBL" id="MFF8279965.1"/>
    </source>
</evidence>
<feature type="domain" description="ABM" evidence="1">
    <location>
        <begin position="12"/>
        <end position="101"/>
    </location>
</feature>
<dbReference type="Gene3D" id="3.30.70.100">
    <property type="match status" value="1"/>
</dbReference>
<evidence type="ECO:0000259" key="1">
    <source>
        <dbReference type="PROSITE" id="PS51725"/>
    </source>
</evidence>
<reference evidence="2 3" key="1">
    <citation type="submission" date="2024-10" db="EMBL/GenBank/DDBJ databases">
        <title>The Natural Products Discovery Center: Release of the First 8490 Sequenced Strains for Exploring Actinobacteria Biosynthetic Diversity.</title>
        <authorList>
            <person name="Kalkreuter E."/>
            <person name="Kautsar S.A."/>
            <person name="Yang D."/>
            <person name="Bader C.D."/>
            <person name="Teijaro C.N."/>
            <person name="Fluegel L."/>
            <person name="Davis C.M."/>
            <person name="Simpson J.R."/>
            <person name="Lauterbach L."/>
            <person name="Steele A.D."/>
            <person name="Gui C."/>
            <person name="Meng S."/>
            <person name="Li G."/>
            <person name="Viehrig K."/>
            <person name="Ye F."/>
            <person name="Su P."/>
            <person name="Kiefer A.F."/>
            <person name="Nichols A."/>
            <person name="Cepeda A.J."/>
            <person name="Yan W."/>
            <person name="Fan B."/>
            <person name="Jiang Y."/>
            <person name="Adhikari A."/>
            <person name="Zheng C.-J."/>
            <person name="Schuster L."/>
            <person name="Cowan T.M."/>
            <person name="Smanski M.J."/>
            <person name="Chevrette M.G."/>
            <person name="De Carvalho L.P.S."/>
            <person name="Shen B."/>
        </authorList>
    </citation>
    <scope>NUCLEOTIDE SEQUENCE [LARGE SCALE GENOMIC DNA]</scope>
    <source>
        <strain evidence="2 3">NPDC015755</strain>
    </source>
</reference>
<accession>A0ABW6YJE3</accession>
<dbReference type="GO" id="GO:0004497">
    <property type="term" value="F:monooxygenase activity"/>
    <property type="evidence" value="ECO:0007669"/>
    <property type="project" value="UniProtKB-KW"/>
</dbReference>
<sequence length="115" mass="12800">MTNSGGAVNSGYALTVRFTTRDADAAAQFDALVARTLEGIRTEPGTLVYVSHTPVDEPLVRVFYELYADEAAFQAHEEEPHTRHMLKEREQYLTDIEVTFMHETAGKRPSGPEAT</sequence>
<name>A0ABW6YJE3_9ACTN</name>
<dbReference type="InterPro" id="IPR007138">
    <property type="entry name" value="ABM_dom"/>
</dbReference>
<dbReference type="EC" id="1.-.-.-" evidence="2"/>
<dbReference type="InterPro" id="IPR011008">
    <property type="entry name" value="Dimeric_a/b-barrel"/>
</dbReference>